<evidence type="ECO:0000313" key="3">
    <source>
        <dbReference type="Proteomes" id="UP001165667"/>
    </source>
</evidence>
<reference evidence="2" key="1">
    <citation type="submission" date="2022-05" db="EMBL/GenBank/DDBJ databases">
        <authorList>
            <person name="Pankratov T."/>
        </authorList>
    </citation>
    <scope>NUCLEOTIDE SEQUENCE</scope>
    <source>
        <strain evidence="2">BP6-180914</strain>
    </source>
</reference>
<keyword evidence="3" id="KW-1185">Reference proteome</keyword>
<name>A0AA42CNE6_9HYPH</name>
<organism evidence="2 3">
    <name type="scientific">Lichenifustis flavocetrariae</name>
    <dbReference type="NCBI Taxonomy" id="2949735"/>
    <lineage>
        <taxon>Bacteria</taxon>
        <taxon>Pseudomonadati</taxon>
        <taxon>Pseudomonadota</taxon>
        <taxon>Alphaproteobacteria</taxon>
        <taxon>Hyphomicrobiales</taxon>
        <taxon>Lichenihabitantaceae</taxon>
        <taxon>Lichenifustis</taxon>
    </lineage>
</organism>
<dbReference type="PANTHER" id="PTHR37314:SF4">
    <property type="entry name" value="UPF0700 TRANSMEMBRANE PROTEIN YOAK"/>
    <property type="match status" value="1"/>
</dbReference>
<protein>
    <submittedName>
        <fullName evidence="2">DUF1275 domain-containing protein</fullName>
    </submittedName>
</protein>
<feature type="transmembrane region" description="Helical" evidence="1">
    <location>
        <begin position="188"/>
        <end position="206"/>
    </location>
</feature>
<keyword evidence="1" id="KW-1133">Transmembrane helix</keyword>
<dbReference type="RefSeq" id="WP_282585701.1">
    <property type="nucleotide sequence ID" value="NZ_JAMOIM010000009.1"/>
</dbReference>
<dbReference type="InterPro" id="IPR010699">
    <property type="entry name" value="DUF1275"/>
</dbReference>
<comment type="caution">
    <text evidence="2">The sequence shown here is derived from an EMBL/GenBank/DDBJ whole genome shotgun (WGS) entry which is preliminary data.</text>
</comment>
<sequence length="210" mass="21631">MIEERRWVQALLILTVAMGMLDAISLLHLGTFTGYMTGTVILIGINVSQGASLAAPSLVALVALLLGGVVGGRLVRRRHSPPRLVADIVLGVAALVALAAGLAVEASVSDHMLVVAILGFSMGLQTSATRHAGVADMAMPAATMVLHGLAHDSRLAGGTSHRTWRRAGILFGLLGGAALGAILSRDHIWVGLGAASLVLSAAGFVLRRDR</sequence>
<feature type="transmembrane region" description="Helical" evidence="1">
    <location>
        <begin position="50"/>
        <end position="72"/>
    </location>
</feature>
<keyword evidence="1" id="KW-0812">Transmembrane</keyword>
<accession>A0AA42CNE6</accession>
<dbReference type="Pfam" id="PF06912">
    <property type="entry name" value="DUF1275"/>
    <property type="match status" value="1"/>
</dbReference>
<dbReference type="AlphaFoldDB" id="A0AA42CNE6"/>
<evidence type="ECO:0000256" key="1">
    <source>
        <dbReference type="SAM" id="Phobius"/>
    </source>
</evidence>
<evidence type="ECO:0000313" key="2">
    <source>
        <dbReference type="EMBL" id="MCW6509332.1"/>
    </source>
</evidence>
<dbReference type="Proteomes" id="UP001165667">
    <property type="component" value="Unassembled WGS sequence"/>
</dbReference>
<gene>
    <name evidence="2" type="ORF">M8523_15010</name>
</gene>
<keyword evidence="1" id="KW-0472">Membrane</keyword>
<feature type="transmembrane region" description="Helical" evidence="1">
    <location>
        <begin position="7"/>
        <end position="30"/>
    </location>
</feature>
<feature type="transmembrane region" description="Helical" evidence="1">
    <location>
        <begin position="84"/>
        <end position="104"/>
    </location>
</feature>
<proteinExistence type="predicted"/>
<dbReference type="PANTHER" id="PTHR37314">
    <property type="entry name" value="SLR0142 PROTEIN"/>
    <property type="match status" value="1"/>
</dbReference>
<feature type="transmembrane region" description="Helical" evidence="1">
    <location>
        <begin position="163"/>
        <end position="182"/>
    </location>
</feature>
<dbReference type="EMBL" id="JAMOIM010000009">
    <property type="protein sequence ID" value="MCW6509332.1"/>
    <property type="molecule type" value="Genomic_DNA"/>
</dbReference>
<feature type="transmembrane region" description="Helical" evidence="1">
    <location>
        <begin position="110"/>
        <end position="129"/>
    </location>
</feature>